<dbReference type="InterPro" id="IPR000160">
    <property type="entry name" value="GGDEF_dom"/>
</dbReference>
<feature type="transmembrane region" description="Helical" evidence="1">
    <location>
        <begin position="114"/>
        <end position="143"/>
    </location>
</feature>
<dbReference type="SMART" id="SM00267">
    <property type="entry name" value="GGDEF"/>
    <property type="match status" value="1"/>
</dbReference>
<keyword evidence="1" id="KW-0472">Membrane</keyword>
<dbReference type="Pfam" id="PF13487">
    <property type="entry name" value="HD_5"/>
    <property type="match status" value="1"/>
</dbReference>
<sequence length="559" mass="64219">MIEIQNSKLKKINDIVSVVKIVSLLFLSIPFLRYFLYDFKSLKTNVMSYYNLASISLISLLFSFVYGLWVFSTKGKLGVKYKQYINAIDNYIFILIFFTVIVFTGSYTSDYKFLFLFIIITSTIQCGMNQGLIVAGVCSVLILTLDLVCMPNVQINEYFQNDLIMAGVFILTAWPLGFYVKTESEHIEELQSLVNKDGLTGVYNHRFFCDILKKIIKESENDNKSVSMIFIDIDYFKYYNDLYGHQKGDDILRDIGNILRDNVRTQDIVARYGGEEFAIILPDTKEDEATLIAEGIRKKIEKTNFEGEENQPNGRITVSIGVSVYPDKAKSDIELIKSSDDALYRAKFFDKNRVEIYTSILDDLKNDIEEEHIDLITSIKTLISVINAKDRYTYGHVERVVMYSRMLADKLDLNEEEKKNLIYGAYMHDIGKINISKDILNKRMGLTNEEWEILKQHPTEGVEIIKSVDSLQSISPVILYHHERYDGKGYPENLKGDDIPYNARILTVVDSFDAMTSERPYNKRKSYGEAIEELKRCSGTQFDPKIAEAFIEGIKESIG</sequence>
<dbReference type="InterPro" id="IPR043128">
    <property type="entry name" value="Rev_trsase/Diguanyl_cyclase"/>
</dbReference>
<dbReference type="HOGENOM" id="CLU_000445_92_9_9"/>
<feature type="transmembrane region" description="Helical" evidence="1">
    <location>
        <begin position="91"/>
        <end position="108"/>
    </location>
</feature>
<dbReference type="FunFam" id="3.30.70.270:FF:000001">
    <property type="entry name" value="Diguanylate cyclase domain protein"/>
    <property type="match status" value="1"/>
</dbReference>
<dbReference type="GO" id="GO:1902201">
    <property type="term" value="P:negative regulation of bacterial-type flagellum-dependent cell motility"/>
    <property type="evidence" value="ECO:0007669"/>
    <property type="project" value="TreeGrafter"/>
</dbReference>
<dbReference type="Gene3D" id="1.10.3210.10">
    <property type="entry name" value="Hypothetical protein af1432"/>
    <property type="match status" value="1"/>
</dbReference>
<dbReference type="InterPro" id="IPR003607">
    <property type="entry name" value="HD/PDEase_dom"/>
</dbReference>
<dbReference type="PROSITE" id="PS50887">
    <property type="entry name" value="GGDEF"/>
    <property type="match status" value="1"/>
</dbReference>
<dbReference type="eggNOG" id="COG3437">
    <property type="taxonomic scope" value="Bacteria"/>
</dbReference>
<dbReference type="GO" id="GO:0005886">
    <property type="term" value="C:plasma membrane"/>
    <property type="evidence" value="ECO:0007669"/>
    <property type="project" value="TreeGrafter"/>
</dbReference>
<evidence type="ECO:0000259" key="3">
    <source>
        <dbReference type="PROSITE" id="PS51832"/>
    </source>
</evidence>
<dbReference type="SUPFAM" id="SSF55073">
    <property type="entry name" value="Nucleotide cyclase"/>
    <property type="match status" value="1"/>
</dbReference>
<dbReference type="PANTHER" id="PTHR45138:SF9">
    <property type="entry name" value="DIGUANYLATE CYCLASE DGCM-RELATED"/>
    <property type="match status" value="1"/>
</dbReference>
<reference evidence="4 5" key="1">
    <citation type="journal article" date="2013" name="Genome Announc.">
        <title>Draft Genome Sequence of the Hydrogen- and Ethanol-Producing Bacterium Clostridium intestinale Strain URNW.</title>
        <authorList>
            <person name="Lal S."/>
            <person name="Ramachandran U."/>
            <person name="Zhang X."/>
            <person name="Sparling R."/>
            <person name="Levin D.B."/>
        </authorList>
    </citation>
    <scope>NUCLEOTIDE SEQUENCE [LARGE SCALE GENOMIC DNA]</scope>
    <source>
        <strain evidence="4 5">URNW</strain>
    </source>
</reference>
<evidence type="ECO:0000256" key="1">
    <source>
        <dbReference type="SAM" id="Phobius"/>
    </source>
</evidence>
<feature type="domain" description="HD-GYP" evidence="3">
    <location>
        <begin position="371"/>
        <end position="559"/>
    </location>
</feature>
<dbReference type="SMART" id="SM00471">
    <property type="entry name" value="HDc"/>
    <property type="match status" value="1"/>
</dbReference>
<keyword evidence="1" id="KW-1133">Transmembrane helix</keyword>
<protein>
    <submittedName>
        <fullName evidence="4">Diguanylate cyclase</fullName>
    </submittedName>
</protein>
<evidence type="ECO:0000259" key="2">
    <source>
        <dbReference type="PROSITE" id="PS50887"/>
    </source>
</evidence>
<dbReference type="RefSeq" id="WP_021800820.1">
    <property type="nucleotide sequence ID" value="NZ_KI273145.1"/>
</dbReference>
<dbReference type="InterPro" id="IPR050469">
    <property type="entry name" value="Diguanylate_Cyclase"/>
</dbReference>
<dbReference type="CDD" id="cd00077">
    <property type="entry name" value="HDc"/>
    <property type="match status" value="1"/>
</dbReference>
<feature type="transmembrane region" description="Helical" evidence="1">
    <location>
        <begin position="48"/>
        <end position="71"/>
    </location>
</feature>
<name>U2Q6Q2_9CLOT</name>
<dbReference type="AlphaFoldDB" id="U2Q6Q2"/>
<gene>
    <name evidence="4" type="ORF">CINTURNW_0774</name>
</gene>
<dbReference type="PATRIC" id="fig|1294142.3.peg.770"/>
<dbReference type="CDD" id="cd01949">
    <property type="entry name" value="GGDEF"/>
    <property type="match status" value="1"/>
</dbReference>
<dbReference type="PROSITE" id="PS51832">
    <property type="entry name" value="HD_GYP"/>
    <property type="match status" value="1"/>
</dbReference>
<dbReference type="STRING" id="1294142.CINTURNW_0774"/>
<dbReference type="Pfam" id="PF00990">
    <property type="entry name" value="GGDEF"/>
    <property type="match status" value="1"/>
</dbReference>
<dbReference type="Proteomes" id="UP000016721">
    <property type="component" value="Unassembled WGS sequence"/>
</dbReference>
<dbReference type="InterPro" id="IPR037522">
    <property type="entry name" value="HD_GYP_dom"/>
</dbReference>
<organism evidence="4 5">
    <name type="scientific">Clostridium intestinale URNW</name>
    <dbReference type="NCBI Taxonomy" id="1294142"/>
    <lineage>
        <taxon>Bacteria</taxon>
        <taxon>Bacillati</taxon>
        <taxon>Bacillota</taxon>
        <taxon>Clostridia</taxon>
        <taxon>Eubacteriales</taxon>
        <taxon>Clostridiaceae</taxon>
        <taxon>Clostridium</taxon>
    </lineage>
</organism>
<dbReference type="NCBIfam" id="TIGR00254">
    <property type="entry name" value="GGDEF"/>
    <property type="match status" value="1"/>
</dbReference>
<dbReference type="PANTHER" id="PTHR45138">
    <property type="entry name" value="REGULATORY COMPONENTS OF SENSORY TRANSDUCTION SYSTEM"/>
    <property type="match status" value="1"/>
</dbReference>
<evidence type="ECO:0000313" key="5">
    <source>
        <dbReference type="Proteomes" id="UP000016721"/>
    </source>
</evidence>
<dbReference type="GO" id="GO:0052621">
    <property type="term" value="F:diguanylate cyclase activity"/>
    <property type="evidence" value="ECO:0007669"/>
    <property type="project" value="TreeGrafter"/>
</dbReference>
<dbReference type="EMBL" id="APJA01000009">
    <property type="protein sequence ID" value="ERK31839.1"/>
    <property type="molecule type" value="Genomic_DNA"/>
</dbReference>
<dbReference type="SUPFAM" id="SSF109604">
    <property type="entry name" value="HD-domain/PDEase-like"/>
    <property type="match status" value="1"/>
</dbReference>
<feature type="domain" description="GGDEF" evidence="2">
    <location>
        <begin position="224"/>
        <end position="359"/>
    </location>
</feature>
<dbReference type="OrthoDB" id="9804747at2"/>
<dbReference type="InterPro" id="IPR029787">
    <property type="entry name" value="Nucleotide_cyclase"/>
</dbReference>
<proteinExistence type="predicted"/>
<keyword evidence="1" id="KW-0812">Transmembrane</keyword>
<dbReference type="GO" id="GO:0043709">
    <property type="term" value="P:cell adhesion involved in single-species biofilm formation"/>
    <property type="evidence" value="ECO:0007669"/>
    <property type="project" value="TreeGrafter"/>
</dbReference>
<accession>U2Q6Q2</accession>
<evidence type="ECO:0000313" key="4">
    <source>
        <dbReference type="EMBL" id="ERK31839.1"/>
    </source>
</evidence>
<comment type="caution">
    <text evidence="4">The sequence shown here is derived from an EMBL/GenBank/DDBJ whole genome shotgun (WGS) entry which is preliminary data.</text>
</comment>
<keyword evidence="5" id="KW-1185">Reference proteome</keyword>
<feature type="transmembrane region" description="Helical" evidence="1">
    <location>
        <begin position="12"/>
        <end position="36"/>
    </location>
</feature>
<dbReference type="Gene3D" id="3.30.70.270">
    <property type="match status" value="1"/>
</dbReference>